<dbReference type="InterPro" id="IPR027417">
    <property type="entry name" value="P-loop_NTPase"/>
</dbReference>
<evidence type="ECO:0000256" key="10">
    <source>
        <dbReference type="SAM" id="Phobius"/>
    </source>
</evidence>
<keyword evidence="8 10" id="KW-0472">Membrane</keyword>
<feature type="transmembrane region" description="Helical" evidence="10">
    <location>
        <begin position="272"/>
        <end position="290"/>
    </location>
</feature>
<feature type="transmembrane region" description="Helical" evidence="10">
    <location>
        <begin position="171"/>
        <end position="193"/>
    </location>
</feature>
<keyword evidence="3" id="KW-0813">Transport</keyword>
<dbReference type="CDD" id="cd03250">
    <property type="entry name" value="ABCC_MRP_domain1"/>
    <property type="match status" value="1"/>
</dbReference>
<dbReference type="STRING" id="658858.E1F9S6"/>
<dbReference type="Pfam" id="PF00664">
    <property type="entry name" value="ABC_membrane"/>
    <property type="match status" value="2"/>
</dbReference>
<dbReference type="GO" id="GO:0005524">
    <property type="term" value="F:ATP binding"/>
    <property type="evidence" value="ECO:0007669"/>
    <property type="project" value="UniProtKB-KW"/>
</dbReference>
<evidence type="ECO:0000256" key="4">
    <source>
        <dbReference type="ARBA" id="ARBA00022692"/>
    </source>
</evidence>
<dbReference type="InterPro" id="IPR011527">
    <property type="entry name" value="ABC1_TM_dom"/>
</dbReference>
<evidence type="ECO:0000256" key="6">
    <source>
        <dbReference type="ARBA" id="ARBA00022840"/>
    </source>
</evidence>
<dbReference type="SMART" id="SM00382">
    <property type="entry name" value="AAA"/>
    <property type="match status" value="2"/>
</dbReference>
<comment type="subcellular location">
    <subcellularLocation>
        <location evidence="1">Membrane</location>
        <topology evidence="1">Multi-pass membrane protein</topology>
    </subcellularLocation>
</comment>
<dbReference type="GO" id="GO:0016020">
    <property type="term" value="C:membrane"/>
    <property type="evidence" value="ECO:0007669"/>
    <property type="project" value="UniProtKB-SubCell"/>
</dbReference>
<evidence type="ECO:0000259" key="12">
    <source>
        <dbReference type="PROSITE" id="PS50929"/>
    </source>
</evidence>
<dbReference type="FunFam" id="3.40.50.300:FF:002452">
    <property type="entry name" value="ABC-type metal ion transporter"/>
    <property type="match status" value="1"/>
</dbReference>
<dbReference type="InterPro" id="IPR044726">
    <property type="entry name" value="ABCC_6TM_D2"/>
</dbReference>
<dbReference type="InterPro" id="IPR003439">
    <property type="entry name" value="ABC_transporter-like_ATP-bd"/>
</dbReference>
<dbReference type="InterPro" id="IPR050173">
    <property type="entry name" value="ABC_transporter_C-like"/>
</dbReference>
<reference evidence="13 14" key="1">
    <citation type="journal article" date="2010" name="BMC Genomics">
        <title>Genome analysis and comparative genomics of a Giardia intestinalis assemblage E isolate.</title>
        <authorList>
            <person name="Jerlstrom-Hultqvist J."/>
            <person name="Franzen O."/>
            <person name="Ankarklev J."/>
            <person name="Xu F."/>
            <person name="Nohynkova E."/>
            <person name="Andersson J.O."/>
            <person name="Svard S.G."/>
            <person name="Andersson B."/>
        </authorList>
    </citation>
    <scope>NUCLEOTIDE SEQUENCE [LARGE SCALE GENOMIC DNA]</scope>
    <source>
        <strain evidence="13 14">P15</strain>
    </source>
</reference>
<name>E1F9S6_GIAIA</name>
<dbReference type="Pfam" id="PF00005">
    <property type="entry name" value="ABC_tran"/>
    <property type="match status" value="2"/>
</dbReference>
<feature type="transmembrane region" description="Helical" evidence="10">
    <location>
        <begin position="1135"/>
        <end position="1158"/>
    </location>
</feature>
<protein>
    <submittedName>
        <fullName evidence="13">Multidrug resistance-associated protein 1</fullName>
    </submittedName>
</protein>
<dbReference type="InterPro" id="IPR003593">
    <property type="entry name" value="AAA+_ATPase"/>
</dbReference>
<feature type="domain" description="ABC transmembrane type-1" evidence="12">
    <location>
        <begin position="109"/>
        <end position="410"/>
    </location>
</feature>
<feature type="domain" description="ABC transporter" evidence="11">
    <location>
        <begin position="1230"/>
        <end position="1494"/>
    </location>
</feature>
<gene>
    <name evidence="13" type="ORF">GLP15_4903</name>
</gene>
<dbReference type="Gene3D" id="3.40.50.300">
    <property type="entry name" value="P-loop containing nucleotide triphosphate hydrolases"/>
    <property type="match status" value="2"/>
</dbReference>
<dbReference type="FunFam" id="1.20.1560.10:FF:000413">
    <property type="entry name" value="Multidrug resistance-associated protein 1"/>
    <property type="match status" value="1"/>
</dbReference>
<dbReference type="VEuPathDB" id="GiardiaDB:GLP15_4903"/>
<feature type="transmembrane region" description="Helical" evidence="10">
    <location>
        <begin position="354"/>
        <end position="381"/>
    </location>
</feature>
<keyword evidence="5" id="KW-0547">Nucleotide-binding</keyword>
<evidence type="ECO:0000313" key="14">
    <source>
        <dbReference type="Proteomes" id="UP000008974"/>
    </source>
</evidence>
<feature type="transmembrane region" description="Helical" evidence="10">
    <location>
        <begin position="904"/>
        <end position="926"/>
    </location>
</feature>
<dbReference type="PANTHER" id="PTHR24223:SF456">
    <property type="entry name" value="MULTIDRUG RESISTANCE-ASSOCIATED PROTEIN LETHAL(2)03659"/>
    <property type="match status" value="1"/>
</dbReference>
<keyword evidence="7 10" id="KW-1133">Transmembrane helix</keyword>
<dbReference type="OMA" id="YVQFNET"/>
<dbReference type="PANTHER" id="PTHR24223">
    <property type="entry name" value="ATP-BINDING CASSETTE SUB-FAMILY C"/>
    <property type="match status" value="1"/>
</dbReference>
<feature type="domain" description="ABC transporter" evidence="11">
    <location>
        <begin position="625"/>
        <end position="847"/>
    </location>
</feature>
<evidence type="ECO:0000256" key="7">
    <source>
        <dbReference type="ARBA" id="ARBA00022989"/>
    </source>
</evidence>
<evidence type="ECO:0000313" key="13">
    <source>
        <dbReference type="EMBL" id="EFO60788.1"/>
    </source>
</evidence>
<evidence type="ECO:0000256" key="8">
    <source>
        <dbReference type="ARBA" id="ARBA00023136"/>
    </source>
</evidence>
<evidence type="ECO:0000256" key="9">
    <source>
        <dbReference type="SAM" id="MobiDB-lite"/>
    </source>
</evidence>
<dbReference type="PROSITE" id="PS50929">
    <property type="entry name" value="ABC_TM1F"/>
    <property type="match status" value="2"/>
</dbReference>
<evidence type="ECO:0000256" key="1">
    <source>
        <dbReference type="ARBA" id="ARBA00004141"/>
    </source>
</evidence>
<comment type="caution">
    <text evidence="13">The sequence shown here is derived from an EMBL/GenBank/DDBJ whole genome shotgun (WGS) entry which is preliminary data.</text>
</comment>
<dbReference type="GO" id="GO:0140359">
    <property type="term" value="F:ABC-type transporter activity"/>
    <property type="evidence" value="ECO:0007669"/>
    <property type="project" value="InterPro"/>
</dbReference>
<dbReference type="InterPro" id="IPR036640">
    <property type="entry name" value="ABC1_TM_sf"/>
</dbReference>
<dbReference type="CDD" id="cd03244">
    <property type="entry name" value="ABCC_MRP_domain2"/>
    <property type="match status" value="1"/>
</dbReference>
<dbReference type="PROSITE" id="PS00211">
    <property type="entry name" value="ABC_TRANSPORTER_1"/>
    <property type="match status" value="2"/>
</dbReference>
<feature type="transmembrane region" description="Helical" evidence="10">
    <location>
        <begin position="947"/>
        <end position="970"/>
    </location>
</feature>
<keyword evidence="6" id="KW-0067">ATP-binding</keyword>
<keyword evidence="4 10" id="KW-0812">Transmembrane</keyword>
<dbReference type="EMBL" id="ACVC01000769">
    <property type="protein sequence ID" value="EFO60788.1"/>
    <property type="molecule type" value="Genomic_DNA"/>
</dbReference>
<feature type="domain" description="ABC transmembrane type-1" evidence="12">
    <location>
        <begin position="908"/>
        <end position="1157"/>
    </location>
</feature>
<proteinExistence type="inferred from homology"/>
<dbReference type="GO" id="GO:0016887">
    <property type="term" value="F:ATP hydrolysis activity"/>
    <property type="evidence" value="ECO:0007669"/>
    <property type="project" value="InterPro"/>
</dbReference>
<dbReference type="CDD" id="cd18580">
    <property type="entry name" value="ABC_6TM_ABCC_D2"/>
    <property type="match status" value="1"/>
</dbReference>
<sequence>MGIRPRVYPPPPDNAQEFTKLEAGERLAERCPRFMFYTLAWFYPVIRTASKQGALYNCDVYALEKGMTTEESIAQYLSAEARLVRHNNEGKKFPNIIRLSLQMNLRDFLLCIFSALIYKLASLCTPITVNFLVSILSPENVRTIRTNLLLDQGVSGVTTLAVLSVLFRQSAVWVLVVVVARLVYTFFTSITFLTARKILFKTQMALQDRLFTKLLTVSELTKSSVLSGSIINFLFTDVQNTLIVIIWLPILVELLIAVIYSAIYLSLFTHPAAMMGLIAFAIAMPLSFYITSMQGRITSLYLMNSDSRIKIASEILKGIKVIKFFSQEDIHTIRLSYARKKELRYLQKLLMNEAFVYICGEVCLPMMMLFGFAALASYGLLTDAAGYSASLVFVLLAEGISFIPTALNSLIVSIISGKRINAFLSLPDVADNFASESATGSSRNFSGNRGTIIQREPLDSDVAVHIKGTFTWGFAKHLQKPEILDVSYAENRASIKRIAHSAVKTQKAYESLLSTLGISYTHKEKKEDQLDETLSLLGSETKDSLLCSFTPQQIVDLMHRPTHQRETADHFALQLRTTPPSKIEIPANIIEGDYLSASDESPVNKLKRLYVQLATIYKFIDPETLRKYEVQKAIDSPPVLDGVDLSVRKGELVGIFGAVGSGKTALHMALLGELTSTDTISHGGVVAYYSQAPCVMSGTVISNILFHKPLDEQKLTKVISLCCLDKDLATLPNGINTEVGERGTSLSGGQKARIALARAVYADADIYLLDDPLSAVDAHVARRLWENCILGYLIKQKQKTVLISSHQTQFFGSCDKIYEIYDKKPVERKKDDLLKRNIISVPSKLSLAASSQSDVCAEMPPVDLPATLDETSTQAMNHSDKIKNIVDEQHSGKGALSKELYISWVKYGGIGKFILCLVLYIITQLIRQFMNVFIDSWSTNRYEMPSYFYPLLYTAALVLLIAMVIVMRYLTINFSISATTKAHKSMANALLHTRMSFFETNPMGRILNRLSSDVRECDRDVYDTMTPLCELFISVSVSSLTSMVFAWPTIFAFLPVGTIFLLLLKRYRMITPQVKRLSNMVTSPVITLVEEVASNLPLVRASGMQADIQNIHRRNLSRKYAVEWMMYCCNRWASFNYSCISVLLSLALSIGVIIIAAYGDVARYVGVVLLNGFEVIEFLNSVLIYSILFERSFASFERVYEYSKLSPEEADAPPQEAGEGRTRPSESEYVQICQMSFRHRKELPCTLMNVNLSLRKGERIGIVGRTGAGKSSLVAALFRLAEPERAETDSPSSRQYGKPLISIDGYPIDKLPLKDARSFLTIIPQDPFVFEGTLRSSLCPYSHMLAEKIPASEIPETVRRHTDMELWSVLEKVCLRDFFESQLEGLEAPITSCGENLSAGQRQLVCVARALLRDAPVVILDEATAQVDRENDAIIQSTIRTALADRVVIAIAHRINTIIDFDRIIVMDAGEVKEFDTPKALLSNPESLFSKLVAECEDSEELARIVRARSE</sequence>
<dbReference type="OrthoDB" id="6500128at2759"/>
<evidence type="ECO:0000256" key="3">
    <source>
        <dbReference type="ARBA" id="ARBA00022448"/>
    </source>
</evidence>
<dbReference type="FunFam" id="1.20.1560.10:FF:000516">
    <property type="entry name" value="Multidrug resistance-associated protein 1"/>
    <property type="match status" value="1"/>
</dbReference>
<evidence type="ECO:0000259" key="11">
    <source>
        <dbReference type="PROSITE" id="PS50893"/>
    </source>
</evidence>
<feature type="transmembrane region" description="Helical" evidence="10">
    <location>
        <begin position="1164"/>
        <end position="1188"/>
    </location>
</feature>
<comment type="similarity">
    <text evidence="2">Belongs to the ABC transporter superfamily. ABCC family. Conjugate transporter (TC 3.A.1.208) subfamily.</text>
</comment>
<organism evidence="13 14">
    <name type="scientific">Giardia intestinalis (strain P15)</name>
    <name type="common">Giardia lamblia</name>
    <dbReference type="NCBI Taxonomy" id="658858"/>
    <lineage>
        <taxon>Eukaryota</taxon>
        <taxon>Metamonada</taxon>
        <taxon>Diplomonadida</taxon>
        <taxon>Hexamitidae</taxon>
        <taxon>Giardiinae</taxon>
        <taxon>Giardia</taxon>
    </lineage>
</organism>
<dbReference type="PROSITE" id="PS50893">
    <property type="entry name" value="ABC_TRANSPORTER_2"/>
    <property type="match status" value="2"/>
</dbReference>
<dbReference type="Proteomes" id="UP000008974">
    <property type="component" value="Unassembled WGS sequence"/>
</dbReference>
<feature type="transmembrane region" description="Helical" evidence="10">
    <location>
        <begin position="1044"/>
        <end position="1064"/>
    </location>
</feature>
<evidence type="ECO:0000256" key="2">
    <source>
        <dbReference type="ARBA" id="ARBA00009726"/>
    </source>
</evidence>
<dbReference type="SUPFAM" id="SSF52540">
    <property type="entry name" value="P-loop containing nucleoside triphosphate hydrolases"/>
    <property type="match status" value="2"/>
</dbReference>
<dbReference type="InterPro" id="IPR017871">
    <property type="entry name" value="ABC_transporter-like_CS"/>
</dbReference>
<accession>E1F9S6</accession>
<dbReference type="SUPFAM" id="SSF90123">
    <property type="entry name" value="ABC transporter transmembrane region"/>
    <property type="match status" value="2"/>
</dbReference>
<feature type="transmembrane region" description="Helical" evidence="10">
    <location>
        <begin position="241"/>
        <end position="265"/>
    </location>
</feature>
<evidence type="ECO:0000256" key="5">
    <source>
        <dbReference type="ARBA" id="ARBA00022741"/>
    </source>
</evidence>
<feature type="transmembrane region" description="Helical" evidence="10">
    <location>
        <begin position="108"/>
        <end position="133"/>
    </location>
</feature>
<feature type="region of interest" description="Disordered" evidence="9">
    <location>
        <begin position="1207"/>
        <end position="1226"/>
    </location>
</feature>
<dbReference type="Gene3D" id="1.20.1560.10">
    <property type="entry name" value="ABC transporter type 1, transmembrane domain"/>
    <property type="match status" value="2"/>
</dbReference>